<proteinExistence type="inferred from homology"/>
<keyword evidence="7 9" id="KW-1133">Transmembrane helix</keyword>
<dbReference type="SUPFAM" id="SSF82693">
    <property type="entry name" value="Multidrug efflux transporter AcrB pore domain, PN1, PN2, PC1 and PC2 subdomains"/>
    <property type="match status" value="3"/>
</dbReference>
<evidence type="ECO:0000313" key="11">
    <source>
        <dbReference type="Proteomes" id="UP000326921"/>
    </source>
</evidence>
<feature type="transmembrane region" description="Helical" evidence="9">
    <location>
        <begin position="342"/>
        <end position="359"/>
    </location>
</feature>
<keyword evidence="3" id="KW-0813">Transport</keyword>
<feature type="transmembrane region" description="Helical" evidence="9">
    <location>
        <begin position="438"/>
        <end position="458"/>
    </location>
</feature>
<dbReference type="GO" id="GO:0042910">
    <property type="term" value="F:xenobiotic transmembrane transporter activity"/>
    <property type="evidence" value="ECO:0007669"/>
    <property type="project" value="TreeGrafter"/>
</dbReference>
<dbReference type="Proteomes" id="UP000326921">
    <property type="component" value="Chromosome"/>
</dbReference>
<evidence type="ECO:0000256" key="2">
    <source>
        <dbReference type="ARBA" id="ARBA00010942"/>
    </source>
</evidence>
<dbReference type="Gene3D" id="3.30.70.1430">
    <property type="entry name" value="Multidrug efflux transporter AcrB pore domain"/>
    <property type="match status" value="2"/>
</dbReference>
<keyword evidence="4" id="KW-1003">Cell membrane</keyword>
<feature type="transmembrane region" description="Helical" evidence="9">
    <location>
        <begin position="392"/>
        <end position="417"/>
    </location>
</feature>
<feature type="transmembrane region" description="Helical" evidence="9">
    <location>
        <begin position="366"/>
        <end position="386"/>
    </location>
</feature>
<keyword evidence="6 9" id="KW-0812">Transmembrane</keyword>
<keyword evidence="8 9" id="KW-0472">Membrane</keyword>
<feature type="transmembrane region" description="Helical" evidence="9">
    <location>
        <begin position="877"/>
        <end position="895"/>
    </location>
</feature>
<dbReference type="SUPFAM" id="SSF82714">
    <property type="entry name" value="Multidrug efflux transporter AcrB TolC docking domain, DN and DC subdomains"/>
    <property type="match status" value="2"/>
</dbReference>
<gene>
    <name evidence="10" type="ORF">GFH32_11400</name>
</gene>
<dbReference type="Pfam" id="PF00873">
    <property type="entry name" value="ACR_tran"/>
    <property type="match status" value="1"/>
</dbReference>
<dbReference type="RefSeq" id="WP_153511733.1">
    <property type="nucleotide sequence ID" value="NZ_CP045652.1"/>
</dbReference>
<evidence type="ECO:0000313" key="10">
    <source>
        <dbReference type="EMBL" id="QGA26887.1"/>
    </source>
</evidence>
<dbReference type="AlphaFoldDB" id="A0A5Q0Q9V3"/>
<dbReference type="InterPro" id="IPR001036">
    <property type="entry name" value="Acrflvin-R"/>
</dbReference>
<dbReference type="Gene3D" id="3.30.70.1320">
    <property type="entry name" value="Multidrug efflux transporter AcrB pore domain like"/>
    <property type="match status" value="1"/>
</dbReference>
<dbReference type="FunFam" id="1.20.1640.10:FF:000001">
    <property type="entry name" value="Efflux pump membrane transporter"/>
    <property type="match status" value="1"/>
</dbReference>
<dbReference type="InterPro" id="IPR004764">
    <property type="entry name" value="MdtF-like"/>
</dbReference>
<feature type="transmembrane region" description="Helical" evidence="9">
    <location>
        <begin position="902"/>
        <end position="926"/>
    </location>
</feature>
<evidence type="ECO:0000256" key="1">
    <source>
        <dbReference type="ARBA" id="ARBA00004429"/>
    </source>
</evidence>
<evidence type="ECO:0000256" key="6">
    <source>
        <dbReference type="ARBA" id="ARBA00022692"/>
    </source>
</evidence>
<dbReference type="NCBIfam" id="TIGR00915">
    <property type="entry name" value="2A0602"/>
    <property type="match status" value="1"/>
</dbReference>
<feature type="transmembrane region" description="Helical" evidence="9">
    <location>
        <begin position="932"/>
        <end position="957"/>
    </location>
</feature>
<dbReference type="GO" id="GO:0009636">
    <property type="term" value="P:response to toxic substance"/>
    <property type="evidence" value="ECO:0007669"/>
    <property type="project" value="UniProtKB-ARBA"/>
</dbReference>
<evidence type="ECO:0000256" key="7">
    <source>
        <dbReference type="ARBA" id="ARBA00022989"/>
    </source>
</evidence>
<evidence type="ECO:0000256" key="5">
    <source>
        <dbReference type="ARBA" id="ARBA00022519"/>
    </source>
</evidence>
<name>A0A5Q0Q9V3_9SPHI</name>
<organism evidence="10 11">
    <name type="scientific">Sphingobacterium zhuxiongii</name>
    <dbReference type="NCBI Taxonomy" id="2662364"/>
    <lineage>
        <taxon>Bacteria</taxon>
        <taxon>Pseudomonadati</taxon>
        <taxon>Bacteroidota</taxon>
        <taxon>Sphingobacteriia</taxon>
        <taxon>Sphingobacteriales</taxon>
        <taxon>Sphingobacteriaceae</taxon>
        <taxon>Sphingobacterium</taxon>
    </lineage>
</organism>
<dbReference type="EMBL" id="CP045652">
    <property type="protein sequence ID" value="QGA26887.1"/>
    <property type="molecule type" value="Genomic_DNA"/>
</dbReference>
<dbReference type="PANTHER" id="PTHR32063:SF9">
    <property type="entry name" value="SIMILAR TO MULTIDRUG RESISTANCE PROTEIN MEXB"/>
    <property type="match status" value="1"/>
</dbReference>
<dbReference type="KEGG" id="sphe:GFH32_11400"/>
<dbReference type="GO" id="GO:0005886">
    <property type="term" value="C:plasma membrane"/>
    <property type="evidence" value="ECO:0007669"/>
    <property type="project" value="UniProtKB-SubCell"/>
</dbReference>
<evidence type="ECO:0000256" key="8">
    <source>
        <dbReference type="ARBA" id="ARBA00023136"/>
    </source>
</evidence>
<comment type="subcellular location">
    <subcellularLocation>
        <location evidence="1">Cell inner membrane</location>
        <topology evidence="1">Multi-pass membrane protein</topology>
    </subcellularLocation>
</comment>
<evidence type="ECO:0000256" key="3">
    <source>
        <dbReference type="ARBA" id="ARBA00022448"/>
    </source>
</evidence>
<sequence>MLKTFVNRPVLATVVSIILVILGLVGMKLLPVTRFPEIAPPSVVVSLGYPGATAETVAKSVLLPIEEAINGVENMTYIRSTASNSGSGTVTVYFKTGTNPDIASVNVQTRISKAISSIPAEVNEAGITTMPRQSGVIMTINLFSDHQDSIYDETFLQAYAQINLMRPLLRVDGVAQVSRLGARDYAMRLWLNPEKLALYNLVPKDVTDAIKDQNFEIAPGKFGETSEEAFETVIKHKGRFTEPEQFQNVVIKTNKDGSVLYLKDVARVEFGATNLSSDNKVDGHPGLTLNLTQTSGSNAHDIDVEVRKVLEEQAKTFPKGIHYEITYSVRDQIDESISQVKHTLFEAFILVFIIVFIFLQDFRSTLIPAIAIPVSLVGTFFFLQLFGFSLNVLTMFALVLAIGIVVDDAIVVVEAIHQKMHHTGLKAKAATLSTMSEITSAILSITMVMAAVFLPVGFMEGPAGIFYRQFAYTLATAILISALNALTLSPALCALLLKPAHDELEEEKDKNKFEKYKGRFFKAFNTAFDNFTNKYIIGVKYLIKKKNVAWAGLALITAIGVFAMYKSPKAFIPTEDDGFITYNLAMPPGASLARTTEVLKKADSILKKHEDIAGMTTVSGYNALDASSSPAFAAGYINLVPHADRKKIKNIVAFMDTIRQDLAQLHEAKFTVFPRPTVQGFGDFAGIELVLQDRLGGDIRDFNVIADTFINELNELPEVGSAYTSFKSNFPQYEVNIDVVKAKALGVSINSLMSTIRSYFARVQASDFSRFGRQYRVYVQSDFDFRKDPESFNSIFVRNDQGKMVPISTILTLEKIVGPETITRYNLYNAITVNAEPAPGYSTGDAMEAIQRHAEEKLPGNFGYEWTGMSFEESQSGSQTILIFALSILFVYFLLAAQYESYILPWAVLLSVPVGLIGVYGTIALVGLQNNIYVQVGLIMLIGLLAKNAILIVEFAVQERQKGMSIVDAAINGAKLRLRPILMTSLAFVAGLVPLMWSVGPSAIGNHSISFSAAGGMLFGVTFGIFIIPVLFVVFKTMDELVRSKIKTEEE</sequence>
<feature type="transmembrane region" description="Helical" evidence="9">
    <location>
        <begin position="470"/>
        <end position="497"/>
    </location>
</feature>
<dbReference type="PRINTS" id="PR00702">
    <property type="entry name" value="ACRIFLAVINRP"/>
</dbReference>
<dbReference type="Gene3D" id="3.30.70.1440">
    <property type="entry name" value="Multidrug efflux transporter AcrB pore domain"/>
    <property type="match status" value="1"/>
</dbReference>
<dbReference type="Gene3D" id="3.30.2090.10">
    <property type="entry name" value="Multidrug efflux transporter AcrB TolC docking domain, DN and DC subdomains"/>
    <property type="match status" value="2"/>
</dbReference>
<dbReference type="Gene3D" id="1.20.1640.10">
    <property type="entry name" value="Multidrug efflux transporter AcrB transmembrane domain"/>
    <property type="match status" value="2"/>
</dbReference>
<keyword evidence="11" id="KW-1185">Reference proteome</keyword>
<keyword evidence="5" id="KW-0997">Cell inner membrane</keyword>
<feature type="transmembrane region" description="Helical" evidence="9">
    <location>
        <begin position="978"/>
        <end position="997"/>
    </location>
</feature>
<evidence type="ECO:0000256" key="4">
    <source>
        <dbReference type="ARBA" id="ARBA00022475"/>
    </source>
</evidence>
<dbReference type="InterPro" id="IPR027463">
    <property type="entry name" value="AcrB_DN_DC_subdom"/>
</dbReference>
<comment type="similarity">
    <text evidence="2">Belongs to the resistance-nodulation-cell division (RND) (TC 2.A.6) family.</text>
</comment>
<dbReference type="GO" id="GO:0015562">
    <property type="term" value="F:efflux transmembrane transporter activity"/>
    <property type="evidence" value="ECO:0007669"/>
    <property type="project" value="InterPro"/>
</dbReference>
<feature type="transmembrane region" description="Helical" evidence="9">
    <location>
        <begin position="1009"/>
        <end position="1035"/>
    </location>
</feature>
<evidence type="ECO:0000256" key="9">
    <source>
        <dbReference type="SAM" id="Phobius"/>
    </source>
</evidence>
<dbReference type="SUPFAM" id="SSF82866">
    <property type="entry name" value="Multidrug efflux transporter AcrB transmembrane domain"/>
    <property type="match status" value="2"/>
</dbReference>
<reference evidence="10 11" key="1">
    <citation type="submission" date="2019-10" db="EMBL/GenBank/DDBJ databases">
        <authorList>
            <person name="Dong K."/>
        </authorList>
    </citation>
    <scope>NUCLEOTIDE SEQUENCE [LARGE SCALE GENOMIC DNA]</scope>
    <source>
        <strain evidence="11">dk4302</strain>
    </source>
</reference>
<dbReference type="PANTHER" id="PTHR32063">
    <property type="match status" value="1"/>
</dbReference>
<feature type="transmembrane region" description="Helical" evidence="9">
    <location>
        <begin position="548"/>
        <end position="565"/>
    </location>
</feature>
<protein>
    <submittedName>
        <fullName evidence="10">Efflux RND transporter permease subunit</fullName>
    </submittedName>
</protein>
<accession>A0A5Q0Q9V3</accession>